<feature type="non-terminal residue" evidence="1">
    <location>
        <position position="307"/>
    </location>
</feature>
<dbReference type="EMBL" id="BART01015681">
    <property type="protein sequence ID" value="GAG87572.1"/>
    <property type="molecule type" value="Genomic_DNA"/>
</dbReference>
<sequence>ARSTGKRLKGAAKYEAARLKAGVKGYATSGKFYPSFSEGIQMLQVTDSVYGYGISIGPIFGAAYDLVSGGVRWARGEKVSFKNAPADVEIYRKAADKVHDYARWKQPKTKMSKPEFLAWKEKKVASGTWGIKSKQHNAIHQAIRLHQHNYGVHRRTDWTEETLLYTNAEIAGQGLRNLLNYWDPVLNIEGAEHIQIEAYNEPNPLVEEMLKEQGVDPNDRIAWPSLGKRWASYEELQTSIAPIAADNIKYFSENCPDDNFKAISEMSATSCGLNAIAAMIGPNWLEIQYHACIDIAETLLDNNYSFP</sequence>
<comment type="caution">
    <text evidence="1">The sequence shown here is derived from an EMBL/GenBank/DDBJ whole genome shotgun (WGS) entry which is preliminary data.</text>
</comment>
<organism evidence="1">
    <name type="scientific">marine sediment metagenome</name>
    <dbReference type="NCBI Taxonomy" id="412755"/>
    <lineage>
        <taxon>unclassified sequences</taxon>
        <taxon>metagenomes</taxon>
        <taxon>ecological metagenomes</taxon>
    </lineage>
</organism>
<accession>X1C2J2</accession>
<gene>
    <name evidence="1" type="ORF">S01H4_30390</name>
</gene>
<dbReference type="AlphaFoldDB" id="X1C2J2"/>
<name>X1C2J2_9ZZZZ</name>
<evidence type="ECO:0000313" key="1">
    <source>
        <dbReference type="EMBL" id="GAG87572.1"/>
    </source>
</evidence>
<protein>
    <submittedName>
        <fullName evidence="1">Uncharacterized protein</fullName>
    </submittedName>
</protein>
<proteinExistence type="predicted"/>
<reference evidence="1" key="1">
    <citation type="journal article" date="2014" name="Front. Microbiol.">
        <title>High frequency of phylogenetically diverse reductive dehalogenase-homologous genes in deep subseafloor sedimentary metagenomes.</title>
        <authorList>
            <person name="Kawai M."/>
            <person name="Futagami T."/>
            <person name="Toyoda A."/>
            <person name="Takaki Y."/>
            <person name="Nishi S."/>
            <person name="Hori S."/>
            <person name="Arai W."/>
            <person name="Tsubouchi T."/>
            <person name="Morono Y."/>
            <person name="Uchiyama I."/>
            <person name="Ito T."/>
            <person name="Fujiyama A."/>
            <person name="Inagaki F."/>
            <person name="Takami H."/>
        </authorList>
    </citation>
    <scope>NUCLEOTIDE SEQUENCE</scope>
    <source>
        <strain evidence="1">Expedition CK06-06</strain>
    </source>
</reference>
<feature type="non-terminal residue" evidence="1">
    <location>
        <position position="1"/>
    </location>
</feature>